<keyword evidence="1" id="KW-0812">Transmembrane</keyword>
<proteinExistence type="predicted"/>
<gene>
    <name evidence="2" type="ORF">V3467_02460</name>
</gene>
<keyword evidence="1" id="KW-0472">Membrane</keyword>
<dbReference type="EMBL" id="JAZHOJ010000003">
    <property type="protein sequence ID" value="MFK7002715.1"/>
    <property type="molecule type" value="Genomic_DNA"/>
</dbReference>
<evidence type="ECO:0000313" key="2">
    <source>
        <dbReference type="EMBL" id="MFK7002715.1"/>
    </source>
</evidence>
<protein>
    <submittedName>
        <fullName evidence="2">Uncharacterized protein</fullName>
    </submittedName>
</protein>
<feature type="transmembrane region" description="Helical" evidence="1">
    <location>
        <begin position="46"/>
        <end position="62"/>
    </location>
</feature>
<name>A0ABW8PDR3_9FLAO</name>
<keyword evidence="3" id="KW-1185">Reference proteome</keyword>
<dbReference type="Proteomes" id="UP001621713">
    <property type="component" value="Unassembled WGS sequence"/>
</dbReference>
<feature type="transmembrane region" description="Helical" evidence="1">
    <location>
        <begin position="7"/>
        <end position="26"/>
    </location>
</feature>
<keyword evidence="1" id="KW-1133">Transmembrane helix</keyword>
<evidence type="ECO:0000256" key="1">
    <source>
        <dbReference type="SAM" id="Phobius"/>
    </source>
</evidence>
<comment type="caution">
    <text evidence="2">The sequence shown here is derived from an EMBL/GenBank/DDBJ whole genome shotgun (WGS) entry which is preliminary data.</text>
</comment>
<organism evidence="2 3">
    <name type="scientific">Flavobacterium covae</name>
    <dbReference type="NCBI Taxonomy" id="2906076"/>
    <lineage>
        <taxon>Bacteria</taxon>
        <taxon>Pseudomonadati</taxon>
        <taxon>Bacteroidota</taxon>
        <taxon>Flavobacteriia</taxon>
        <taxon>Flavobacteriales</taxon>
        <taxon>Flavobacteriaceae</taxon>
        <taxon>Flavobacterium</taxon>
    </lineage>
</organism>
<evidence type="ECO:0000313" key="3">
    <source>
        <dbReference type="Proteomes" id="UP001621713"/>
    </source>
</evidence>
<sequence length="72" mass="8155">MRRKNQYNNYLLIIILATKSIFAIAPAPPPPIKRALPPGTFPIDDHLLILILSAILLSFYFLRKSIKKAPKV</sequence>
<dbReference type="RefSeq" id="WP_060383497.1">
    <property type="nucleotide sequence ID" value="NZ_CP013992.1"/>
</dbReference>
<reference evidence="2 3" key="1">
    <citation type="submission" date="2024-02" db="EMBL/GenBank/DDBJ databases">
        <title>Comparative Genomic Analysis of Flavobacterium Species Causing Columnaris Disease of Freshwater Fish in Thailand: Insights into Virulence and Resistance Mechanisms.</title>
        <authorList>
            <person name="Nguyen D."/>
            <person name="Chokmangmeepisarn P."/>
            <person name="Khianchaikhan K."/>
            <person name="Morishita M."/>
            <person name="Bunnoy A."/>
            <person name="Rodkhum C."/>
        </authorList>
    </citation>
    <scope>NUCLEOTIDE SEQUENCE [LARGE SCALE GENOMIC DNA]</scope>
    <source>
        <strain evidence="2 3">PCBSB2203</strain>
    </source>
</reference>
<accession>A0ABW8PDR3</accession>
<dbReference type="GeneID" id="56896626"/>